<keyword evidence="5" id="KW-0460">Magnesium</keyword>
<gene>
    <name evidence="7" type="ORF">LCGC14_0484420</name>
</gene>
<name>A0A0F9VH48_9ZZZZ</name>
<dbReference type="FunFam" id="1.10.600.10:FF:000001">
    <property type="entry name" value="Geranylgeranyl diphosphate synthase"/>
    <property type="match status" value="1"/>
</dbReference>
<dbReference type="InterPro" id="IPR053378">
    <property type="entry name" value="Prenyl_diphosphate_synthase"/>
</dbReference>
<evidence type="ECO:0000256" key="5">
    <source>
        <dbReference type="ARBA" id="ARBA00022842"/>
    </source>
</evidence>
<dbReference type="PROSITE" id="PS00723">
    <property type="entry name" value="POLYPRENYL_SYNTHASE_1"/>
    <property type="match status" value="1"/>
</dbReference>
<keyword evidence="3" id="KW-0808">Transferase</keyword>
<dbReference type="InterPro" id="IPR033749">
    <property type="entry name" value="Polyprenyl_synt_CS"/>
</dbReference>
<evidence type="ECO:0000256" key="1">
    <source>
        <dbReference type="ARBA" id="ARBA00001946"/>
    </source>
</evidence>
<dbReference type="SFLD" id="SFLDG01017">
    <property type="entry name" value="Polyprenyl_Transferase_Like"/>
    <property type="match status" value="1"/>
</dbReference>
<comment type="similarity">
    <text evidence="2">Belongs to the FPP/GGPP synthase family.</text>
</comment>
<dbReference type="Gene3D" id="1.10.600.10">
    <property type="entry name" value="Farnesyl Diphosphate Synthase"/>
    <property type="match status" value="1"/>
</dbReference>
<dbReference type="PANTHER" id="PTHR43281:SF1">
    <property type="entry name" value="FARNESYL DIPHOSPHATE SYNTHASE"/>
    <property type="match status" value="1"/>
</dbReference>
<dbReference type="InterPro" id="IPR000092">
    <property type="entry name" value="Polyprenyl_synt"/>
</dbReference>
<evidence type="ECO:0000256" key="4">
    <source>
        <dbReference type="ARBA" id="ARBA00022723"/>
    </source>
</evidence>
<proteinExistence type="inferred from homology"/>
<evidence type="ECO:0000256" key="3">
    <source>
        <dbReference type="ARBA" id="ARBA00022679"/>
    </source>
</evidence>
<comment type="cofactor">
    <cofactor evidence="1">
        <name>Mg(2+)</name>
        <dbReference type="ChEBI" id="CHEBI:18420"/>
    </cofactor>
</comment>
<evidence type="ECO:0000313" key="7">
    <source>
        <dbReference type="EMBL" id="KKN65133.1"/>
    </source>
</evidence>
<dbReference type="SUPFAM" id="SSF48576">
    <property type="entry name" value="Terpenoid synthases"/>
    <property type="match status" value="1"/>
</dbReference>
<dbReference type="SFLD" id="SFLDS00005">
    <property type="entry name" value="Isoprenoid_Synthase_Type_I"/>
    <property type="match status" value="1"/>
</dbReference>
<evidence type="ECO:0000256" key="6">
    <source>
        <dbReference type="ARBA" id="ARBA00023229"/>
    </source>
</evidence>
<keyword evidence="6" id="KW-0414">Isoprene biosynthesis</keyword>
<accession>A0A0F9VH48</accession>
<comment type="caution">
    <text evidence="7">The sequence shown here is derived from an EMBL/GenBank/DDBJ whole genome shotgun (WGS) entry which is preliminary data.</text>
</comment>
<dbReference type="PANTHER" id="PTHR43281">
    <property type="entry name" value="FARNESYL DIPHOSPHATE SYNTHASE"/>
    <property type="match status" value="1"/>
</dbReference>
<dbReference type="GO" id="GO:0004659">
    <property type="term" value="F:prenyltransferase activity"/>
    <property type="evidence" value="ECO:0007669"/>
    <property type="project" value="InterPro"/>
</dbReference>
<keyword evidence="4" id="KW-0479">Metal-binding</keyword>
<organism evidence="7">
    <name type="scientific">marine sediment metagenome</name>
    <dbReference type="NCBI Taxonomy" id="412755"/>
    <lineage>
        <taxon>unclassified sequences</taxon>
        <taxon>metagenomes</taxon>
        <taxon>ecological metagenomes</taxon>
    </lineage>
</organism>
<dbReference type="EMBL" id="LAZR01000533">
    <property type="protein sequence ID" value="KKN65133.1"/>
    <property type="molecule type" value="Genomic_DNA"/>
</dbReference>
<dbReference type="Pfam" id="PF00348">
    <property type="entry name" value="polyprenyl_synt"/>
    <property type="match status" value="1"/>
</dbReference>
<dbReference type="GO" id="GO:0005737">
    <property type="term" value="C:cytoplasm"/>
    <property type="evidence" value="ECO:0007669"/>
    <property type="project" value="UniProtKB-ARBA"/>
</dbReference>
<dbReference type="AlphaFoldDB" id="A0A0F9VH48"/>
<dbReference type="CDD" id="cd00685">
    <property type="entry name" value="Trans_IPPS_HT"/>
    <property type="match status" value="1"/>
</dbReference>
<dbReference type="PROSITE" id="PS00444">
    <property type="entry name" value="POLYPRENYL_SYNTHASE_2"/>
    <property type="match status" value="1"/>
</dbReference>
<dbReference type="GO" id="GO:0008299">
    <property type="term" value="P:isoprenoid biosynthetic process"/>
    <property type="evidence" value="ECO:0007669"/>
    <property type="project" value="UniProtKB-KW"/>
</dbReference>
<evidence type="ECO:0008006" key="8">
    <source>
        <dbReference type="Google" id="ProtNLM"/>
    </source>
</evidence>
<dbReference type="InterPro" id="IPR008949">
    <property type="entry name" value="Isoprenoid_synthase_dom_sf"/>
</dbReference>
<dbReference type="NCBIfam" id="NF045485">
    <property type="entry name" value="FPPsyn"/>
    <property type="match status" value="1"/>
</dbReference>
<protein>
    <recommendedName>
        <fullName evidence="8">Polyprenyl synthetase</fullName>
    </recommendedName>
</protein>
<sequence length="305" mass="33604">MHGKNRHFAKKLRNLDFTDLAPKQKAVETALRKYSQKPHRYSEIINEAMDYSLFAGGKRFRPMLLLMSYEAFNAEYETALPSACAIEYIHTYSLIHDDLPSIDNDDYRRGKLTCHKKYGEAIALLAGDALFAQAFDLVASQQKAAQSVLVSIIKELAQASGASGMVGGQVLDVMLSGKKDVDREELNYIHSNKTGKLIVAAAKIGAKLAGANESELKAIESYADNLGLAFQIHDDILDEIGDSKEMGKSVGSDRKNEKATYPAYFGLEKAQKKANESIEAAVNALNGIDSVNLRKLAYYVIDRSN</sequence>
<reference evidence="7" key="1">
    <citation type="journal article" date="2015" name="Nature">
        <title>Complex archaea that bridge the gap between prokaryotes and eukaryotes.</title>
        <authorList>
            <person name="Spang A."/>
            <person name="Saw J.H."/>
            <person name="Jorgensen S.L."/>
            <person name="Zaremba-Niedzwiedzka K."/>
            <person name="Martijn J."/>
            <person name="Lind A.E."/>
            <person name="van Eijk R."/>
            <person name="Schleper C."/>
            <person name="Guy L."/>
            <person name="Ettema T.J."/>
        </authorList>
    </citation>
    <scope>NUCLEOTIDE SEQUENCE</scope>
</reference>
<evidence type="ECO:0000256" key="2">
    <source>
        <dbReference type="ARBA" id="ARBA00006706"/>
    </source>
</evidence>
<dbReference type="GO" id="GO:0046872">
    <property type="term" value="F:metal ion binding"/>
    <property type="evidence" value="ECO:0007669"/>
    <property type="project" value="UniProtKB-KW"/>
</dbReference>